<dbReference type="AlphaFoldDB" id="A0A0D2JG22"/>
<reference evidence="1 2" key="1">
    <citation type="submission" date="2013-11" db="EMBL/GenBank/DDBJ databases">
        <title>Metagenomic analysis of a methanogenic consortium involved in long chain n-alkane degradation.</title>
        <authorList>
            <person name="Davidova I.A."/>
            <person name="Callaghan A.V."/>
            <person name="Wawrik B."/>
            <person name="Pruitt S."/>
            <person name="Marks C."/>
            <person name="Duncan K.E."/>
            <person name="Suflita J.M."/>
        </authorList>
    </citation>
    <scope>NUCLEOTIDE SEQUENCE [LARGE SCALE GENOMIC DNA]</scope>
    <source>
        <strain evidence="1 2">SPR</strain>
    </source>
</reference>
<comment type="caution">
    <text evidence="1">The sequence shown here is derived from an EMBL/GenBank/DDBJ whole genome shotgun (WGS) entry which is preliminary data.</text>
</comment>
<dbReference type="EMBL" id="AZAC01000010">
    <property type="protein sequence ID" value="KIX14666.1"/>
    <property type="molecule type" value="Genomic_DNA"/>
</dbReference>
<dbReference type="InParanoid" id="A0A0D2JG22"/>
<proteinExistence type="predicted"/>
<protein>
    <submittedName>
        <fullName evidence="1">Uncharacterized protein</fullName>
    </submittedName>
</protein>
<name>A0A0D2JG22_9BACT</name>
<evidence type="ECO:0000313" key="1">
    <source>
        <dbReference type="EMBL" id="KIX14666.1"/>
    </source>
</evidence>
<keyword evidence="2" id="KW-1185">Reference proteome</keyword>
<accession>A0A0D2JG22</accession>
<gene>
    <name evidence="1" type="ORF">X474_08430</name>
</gene>
<organism evidence="1 2">
    <name type="scientific">Dethiosulfatarculus sandiegensis</name>
    <dbReference type="NCBI Taxonomy" id="1429043"/>
    <lineage>
        <taxon>Bacteria</taxon>
        <taxon>Pseudomonadati</taxon>
        <taxon>Thermodesulfobacteriota</taxon>
        <taxon>Desulfarculia</taxon>
        <taxon>Desulfarculales</taxon>
        <taxon>Desulfarculaceae</taxon>
        <taxon>Dethiosulfatarculus</taxon>
    </lineage>
</organism>
<dbReference type="Proteomes" id="UP000032233">
    <property type="component" value="Unassembled WGS sequence"/>
</dbReference>
<evidence type="ECO:0000313" key="2">
    <source>
        <dbReference type="Proteomes" id="UP000032233"/>
    </source>
</evidence>
<sequence length="58" mass="6871">MKSKTLVLQAGKGLYGLFRLWLKKSYYFEDNKYKSNEKRTIGARMEERRAKKVLALVD</sequence>